<name>A0A2K9YZ85_RHILE</name>
<dbReference type="AlphaFoldDB" id="A0A2K9YZ85"/>
<organism evidence="2 3">
    <name type="scientific">Rhizobium leguminosarum</name>
    <dbReference type="NCBI Taxonomy" id="384"/>
    <lineage>
        <taxon>Bacteria</taxon>
        <taxon>Pseudomonadati</taxon>
        <taxon>Pseudomonadota</taxon>
        <taxon>Alphaproteobacteria</taxon>
        <taxon>Hyphomicrobiales</taxon>
        <taxon>Rhizobiaceae</taxon>
        <taxon>Rhizobium/Agrobacterium group</taxon>
        <taxon>Rhizobium</taxon>
    </lineage>
</organism>
<accession>A0A2K9YZ85</accession>
<sequence>MDPRVKPEEDGAWGELGARTATHPDMIGDQATVENITTTRAMSACHIEQPPFLNAEDLTSAETTSVAEVSSIFGTMTHLRGQDYGLSSRV</sequence>
<reference evidence="2 3" key="1">
    <citation type="submission" date="2017-11" db="EMBL/GenBank/DDBJ databases">
        <title>Complete genome of Rhizobium leguminosarum Norway, an ineffective micro-symbiont.</title>
        <authorList>
            <person name="Hoffrichter A."/>
            <person name="Liang J."/>
            <person name="Brachmann A."/>
            <person name="Marin M."/>
        </authorList>
    </citation>
    <scope>NUCLEOTIDE SEQUENCE [LARGE SCALE GENOMIC DNA]</scope>
    <source>
        <strain evidence="2 3">Norway</strain>
    </source>
</reference>
<dbReference type="EMBL" id="CP025012">
    <property type="protein sequence ID" value="AUW41270.1"/>
    <property type="molecule type" value="Genomic_DNA"/>
</dbReference>
<dbReference type="Proteomes" id="UP000238523">
    <property type="component" value="Chromosome"/>
</dbReference>
<proteinExistence type="predicted"/>
<evidence type="ECO:0000256" key="1">
    <source>
        <dbReference type="SAM" id="MobiDB-lite"/>
    </source>
</evidence>
<feature type="region of interest" description="Disordered" evidence="1">
    <location>
        <begin position="1"/>
        <end position="24"/>
    </location>
</feature>
<evidence type="ECO:0000313" key="3">
    <source>
        <dbReference type="Proteomes" id="UP000238523"/>
    </source>
</evidence>
<protein>
    <submittedName>
        <fullName evidence="2">Uncharacterized protein</fullName>
    </submittedName>
</protein>
<gene>
    <name evidence="2" type="ORF">CUJ84_Chr000869</name>
</gene>
<evidence type="ECO:0000313" key="2">
    <source>
        <dbReference type="EMBL" id="AUW41270.1"/>
    </source>
</evidence>